<organism evidence="4 5">
    <name type="scientific">Frankliniella fusca</name>
    <dbReference type="NCBI Taxonomy" id="407009"/>
    <lineage>
        <taxon>Eukaryota</taxon>
        <taxon>Metazoa</taxon>
        <taxon>Ecdysozoa</taxon>
        <taxon>Arthropoda</taxon>
        <taxon>Hexapoda</taxon>
        <taxon>Insecta</taxon>
        <taxon>Pterygota</taxon>
        <taxon>Neoptera</taxon>
        <taxon>Paraneoptera</taxon>
        <taxon>Thysanoptera</taxon>
        <taxon>Terebrantia</taxon>
        <taxon>Thripoidea</taxon>
        <taxon>Thripidae</taxon>
        <taxon>Frankliniella</taxon>
    </lineage>
</organism>
<dbReference type="GO" id="GO:0006915">
    <property type="term" value="P:apoptotic process"/>
    <property type="evidence" value="ECO:0007669"/>
    <property type="project" value="UniProtKB-UniRule"/>
</dbReference>
<gene>
    <name evidence="4" type="ORF">KUF71_010226</name>
</gene>
<evidence type="ECO:0000256" key="2">
    <source>
        <dbReference type="PROSITE-ProRule" id="PRU00447"/>
    </source>
</evidence>
<sequence length="538" mass="61057">MPLFTVTGREPFPKVLVSKNSIEGVIGASIQKLKLPPGNYKLLLEKNGAIIDEDELLSALQPESELVILPLDEDWQGREKGGEFQSPIAVTPNISIGTRTLSVEKSSRSTPRGRSSDLAVPWTSFENVQGELESGSPLQPRSFRIIVHSLANYLVAKKDFTRTSCNSLVREVHGKHPEAFAIKDADGVLLSNGLSSFLASLYERVNLLKPPELKNRKGAKRQLIDDEDDNLSWDHNVNPKYDSYGCVAWQPPLPEGETRKDQESKRARALVEESSVVLVDLMGKTYWLQRMDLNSRKGDLVDVLILWPALKDSTHFLMHCSTLLGKDCNGIWYDTLRSQGHILFKYFDDYCSITKSTPHNQEQLRKLKDFSEQGHTAVSEVRSKQPLITSMFMMIMIYLLDKIDSIFCLVDVDTPEENVPATDRPLLLVKGRSMFDEGAQYFIMCEGKTILQPTSMNEAFMLHFLSFFAFNYNYPDDGRKYMEFIQRHFFKINPMEGHKRGPKAARTSILDPSVKKLMTNFSNFKTRLARDLSADILF</sequence>
<feature type="domain" description="CIDE-N" evidence="3">
    <location>
        <begin position="1"/>
        <end position="77"/>
    </location>
</feature>
<name>A0AAE1HGN1_9NEOP</name>
<dbReference type="PANTHER" id="PTHR31025">
    <property type="entry name" value="SI:CH211-196P9.1-RELATED"/>
    <property type="match status" value="1"/>
</dbReference>
<dbReference type="Pfam" id="PF02017">
    <property type="entry name" value="CIDE-N"/>
    <property type="match status" value="1"/>
</dbReference>
<dbReference type="PANTHER" id="PTHR31025:SF22">
    <property type="entry name" value="IP13529P"/>
    <property type="match status" value="1"/>
</dbReference>
<reference evidence="4" key="1">
    <citation type="submission" date="2021-07" db="EMBL/GenBank/DDBJ databases">
        <authorList>
            <person name="Catto M.A."/>
            <person name="Jacobson A."/>
            <person name="Kennedy G."/>
            <person name="Labadie P."/>
            <person name="Hunt B.G."/>
            <person name="Srinivasan R."/>
        </authorList>
    </citation>
    <scope>NUCLEOTIDE SEQUENCE</scope>
    <source>
        <strain evidence="4">PL_HMW_Pooled</strain>
        <tissue evidence="4">Head</tissue>
    </source>
</reference>
<evidence type="ECO:0000256" key="1">
    <source>
        <dbReference type="ARBA" id="ARBA00022703"/>
    </source>
</evidence>
<dbReference type="EMBL" id="JAHWGI010001031">
    <property type="protein sequence ID" value="KAK3921011.1"/>
    <property type="molecule type" value="Genomic_DNA"/>
</dbReference>
<dbReference type="AlphaFoldDB" id="A0AAE1HGN1"/>
<dbReference type="Gene3D" id="3.10.20.10">
    <property type="match status" value="1"/>
</dbReference>
<dbReference type="PROSITE" id="PS51135">
    <property type="entry name" value="CIDE_N"/>
    <property type="match status" value="1"/>
</dbReference>
<keyword evidence="5" id="KW-1185">Reference proteome</keyword>
<evidence type="ECO:0000313" key="4">
    <source>
        <dbReference type="EMBL" id="KAK3921011.1"/>
    </source>
</evidence>
<dbReference type="Proteomes" id="UP001219518">
    <property type="component" value="Unassembled WGS sequence"/>
</dbReference>
<dbReference type="InterPro" id="IPR003508">
    <property type="entry name" value="CIDE-N_dom"/>
</dbReference>
<protein>
    <submittedName>
        <fullName evidence="4">DNAation factor subunit beta</fullName>
    </submittedName>
</protein>
<evidence type="ECO:0000259" key="3">
    <source>
        <dbReference type="PROSITE" id="PS51135"/>
    </source>
</evidence>
<keyword evidence="1 2" id="KW-0053">Apoptosis</keyword>
<accession>A0AAE1HGN1</accession>
<evidence type="ECO:0000313" key="5">
    <source>
        <dbReference type="Proteomes" id="UP001219518"/>
    </source>
</evidence>
<reference evidence="4" key="2">
    <citation type="journal article" date="2023" name="BMC Genomics">
        <title>Pest status, molecular evolution, and epigenetic factors derived from the genome assembly of Frankliniella fusca, a thysanopteran phytovirus vector.</title>
        <authorList>
            <person name="Catto M.A."/>
            <person name="Labadie P.E."/>
            <person name="Jacobson A.L."/>
            <person name="Kennedy G.G."/>
            <person name="Srinivasan R."/>
            <person name="Hunt B.G."/>
        </authorList>
    </citation>
    <scope>NUCLEOTIDE SEQUENCE</scope>
    <source>
        <strain evidence="4">PL_HMW_Pooled</strain>
    </source>
</reference>
<proteinExistence type="predicted"/>
<comment type="caution">
    <text evidence="4">The sequence shown here is derived from an EMBL/GenBank/DDBJ whole genome shotgun (WGS) entry which is preliminary data.</text>
</comment>
<dbReference type="SUPFAM" id="SSF54277">
    <property type="entry name" value="CAD &amp; PB1 domains"/>
    <property type="match status" value="1"/>
</dbReference>